<feature type="compositionally biased region" description="Basic and acidic residues" evidence="1">
    <location>
        <begin position="567"/>
        <end position="595"/>
    </location>
</feature>
<feature type="compositionally biased region" description="Basic and acidic residues" evidence="1">
    <location>
        <begin position="422"/>
        <end position="432"/>
    </location>
</feature>
<protein>
    <recommendedName>
        <fullName evidence="4">DNA (cytosine-5)-methyltransferase 1 replication foci domain-containing protein</fullName>
    </recommendedName>
</protein>
<name>A0A8J8W9K4_9EURO</name>
<dbReference type="EMBL" id="WIWV01000001">
    <property type="protein sequence ID" value="KAF7720282.1"/>
    <property type="molecule type" value="Genomic_DNA"/>
</dbReference>
<feature type="region of interest" description="Disordered" evidence="1">
    <location>
        <begin position="218"/>
        <end position="242"/>
    </location>
</feature>
<organism evidence="2 3">
    <name type="scientific">Penicillium ucsense</name>
    <dbReference type="NCBI Taxonomy" id="2839758"/>
    <lineage>
        <taxon>Eukaryota</taxon>
        <taxon>Fungi</taxon>
        <taxon>Dikarya</taxon>
        <taxon>Ascomycota</taxon>
        <taxon>Pezizomycotina</taxon>
        <taxon>Eurotiomycetes</taxon>
        <taxon>Eurotiomycetidae</taxon>
        <taxon>Eurotiales</taxon>
        <taxon>Aspergillaceae</taxon>
        <taxon>Penicillium</taxon>
    </lineage>
</organism>
<feature type="region of interest" description="Disordered" evidence="1">
    <location>
        <begin position="343"/>
        <end position="486"/>
    </location>
</feature>
<evidence type="ECO:0000313" key="3">
    <source>
        <dbReference type="Proteomes" id="UP000631181"/>
    </source>
</evidence>
<evidence type="ECO:0000256" key="1">
    <source>
        <dbReference type="SAM" id="MobiDB-lite"/>
    </source>
</evidence>
<gene>
    <name evidence="2" type="ORF">PECM_000210</name>
</gene>
<feature type="region of interest" description="Disordered" evidence="1">
    <location>
        <begin position="566"/>
        <end position="616"/>
    </location>
</feature>
<dbReference type="OrthoDB" id="5382953at2759"/>
<proteinExistence type="predicted"/>
<comment type="caution">
    <text evidence="2">The sequence shown here is derived from an EMBL/GenBank/DDBJ whole genome shotgun (WGS) entry which is preliminary data.</text>
</comment>
<dbReference type="Proteomes" id="UP000631181">
    <property type="component" value="Unassembled WGS sequence"/>
</dbReference>
<keyword evidence="3" id="KW-1185">Reference proteome</keyword>
<feature type="compositionally biased region" description="Low complexity" evidence="1">
    <location>
        <begin position="452"/>
        <end position="463"/>
    </location>
</feature>
<evidence type="ECO:0000313" key="2">
    <source>
        <dbReference type="EMBL" id="KAF7720282.1"/>
    </source>
</evidence>
<accession>A0A8J8W9K4</accession>
<sequence>MSAREDTILRPIDPSITDENDWPDFDLVDVKVLRPGKMLYANLLDATEQNPVQVIGCLELREDKTHLLLDTDSASKRVIIDNVTHYAYGQTEDRSIELWVAGKAGWYNISPAKGYVPTFNRMVQAVDMLYYLTDQHQHGKRQLNPSFKNLCEQYVFHTHGGCETREQAAAVFADHAQFLLRRMIEDDDPDGVEWKRTNVFVHLRRQFSDIFNHLMEERSQESADETEQNGIESSTPRHDPAAVAKSQVATIYSMIQNLKDEGHLAKRRLHLDLLTERLSGRYSVSRENASKMIAARAAAVIELLDEEDCPGFRWSRYVIYRELTQVAAQDLVLSAELLNPLEPLEDSSDDEGLRHTQKSVLRPKLNSAVSGKLMGKRHRNSVLNKDIEMTSPGQTNGGDGDDDDGDDDDNDEEMEGPEDVDTPSKVRGHELIRTPLSNGGSRGRSLLPNTGSAASSLLRSVLSSDHHQTPSLATKKSDDGSSSHPLAELNKISNIWSCQMPGCSKTISTKGEQRQTDIEAHATEHDWEAQMRIEVIEAERRMHARMPVSNLMQYLLNQHVAQMRSAFPEKHPPQRSEPEEQEKSQGGEDIKHQEKGSVSNGQQHEHELHEGNPVTN</sequence>
<feature type="compositionally biased region" description="Acidic residues" evidence="1">
    <location>
        <begin position="399"/>
        <end position="421"/>
    </location>
</feature>
<reference evidence="2" key="1">
    <citation type="journal article" date="2020" name="Front. Microbiol.">
        <title>Gene regulatory networks of Penicillium echinulatum 2HH and Penicillium oxalicum 114-2 inferred by a computational biology approach.</title>
        <authorList>
            <person name="Lenz A.R."/>
            <person name="Galan-Vasquez E."/>
            <person name="Balbinot E."/>
            <person name="De Abreu F.P."/>
            <person name="De Oliveira N.S."/>
            <person name="Da Rosa L.O."/>
            <person name="De Avila E Silva S."/>
            <person name="Camassola M."/>
            <person name="Dillon A.J.P."/>
            <person name="Perez-Rueda E."/>
        </authorList>
    </citation>
    <scope>NUCLEOTIDE SEQUENCE</scope>
    <source>
        <strain evidence="2">S1M29</strain>
    </source>
</reference>
<dbReference type="AlphaFoldDB" id="A0A8J8W9K4"/>
<evidence type="ECO:0008006" key="4">
    <source>
        <dbReference type="Google" id="ProtNLM"/>
    </source>
</evidence>